<keyword evidence="3" id="KW-1185">Reference proteome</keyword>
<dbReference type="AlphaFoldDB" id="A0A2A9ED65"/>
<evidence type="ECO:0000313" key="3">
    <source>
        <dbReference type="Proteomes" id="UP000221394"/>
    </source>
</evidence>
<protein>
    <submittedName>
        <fullName evidence="2">Uncharacterized protein</fullName>
    </submittedName>
</protein>
<evidence type="ECO:0000256" key="1">
    <source>
        <dbReference type="SAM" id="Phobius"/>
    </source>
</evidence>
<dbReference type="Proteomes" id="UP000221394">
    <property type="component" value="Unassembled WGS sequence"/>
</dbReference>
<feature type="transmembrane region" description="Helical" evidence="1">
    <location>
        <begin position="68"/>
        <end position="89"/>
    </location>
</feature>
<name>A0A2A9ED65_9MICO</name>
<evidence type="ECO:0000313" key="2">
    <source>
        <dbReference type="EMBL" id="PFG36997.1"/>
    </source>
</evidence>
<accession>A0A2A9ED65</accession>
<dbReference type="EMBL" id="PDJH01000001">
    <property type="protein sequence ID" value="PFG36997.1"/>
    <property type="molecule type" value="Genomic_DNA"/>
</dbReference>
<keyword evidence="1" id="KW-0812">Transmembrane</keyword>
<organism evidence="2 3">
    <name type="scientific">Flavimobilis soli</name>
    <dbReference type="NCBI Taxonomy" id="442709"/>
    <lineage>
        <taxon>Bacteria</taxon>
        <taxon>Bacillati</taxon>
        <taxon>Actinomycetota</taxon>
        <taxon>Actinomycetes</taxon>
        <taxon>Micrococcales</taxon>
        <taxon>Jonesiaceae</taxon>
        <taxon>Flavimobilis</taxon>
    </lineage>
</organism>
<reference evidence="2 3" key="1">
    <citation type="submission" date="2017-10" db="EMBL/GenBank/DDBJ databases">
        <title>Sequencing the genomes of 1000 actinobacteria strains.</title>
        <authorList>
            <person name="Klenk H.-P."/>
        </authorList>
    </citation>
    <scope>NUCLEOTIDE SEQUENCE [LARGE SCALE GENOMIC DNA]</scope>
    <source>
        <strain evidence="2 3">DSM 21574</strain>
    </source>
</reference>
<sequence>MPTTPEPTTLAHGRNRTDERLAGATVAVGALAGATSLLTVVPLALAALAVVLCVVVRHRSRALGARRTALTGALVGGAGAAVNLLLVVLPRLAA</sequence>
<keyword evidence="1" id="KW-1133">Transmembrane helix</keyword>
<comment type="caution">
    <text evidence="2">The sequence shown here is derived from an EMBL/GenBank/DDBJ whole genome shotgun (WGS) entry which is preliminary data.</text>
</comment>
<dbReference type="RefSeq" id="WP_098458110.1">
    <property type="nucleotide sequence ID" value="NZ_PDJH01000001.1"/>
</dbReference>
<feature type="transmembrane region" description="Helical" evidence="1">
    <location>
        <begin position="26"/>
        <end position="56"/>
    </location>
</feature>
<keyword evidence="1" id="KW-0472">Membrane</keyword>
<gene>
    <name evidence="2" type="ORF">ATL41_1741</name>
</gene>
<proteinExistence type="predicted"/>